<sequence length="598" mass="65615">MPISKSSPSNPNQRFFSLKALWPFVRPYRRKIVLAFFLLCLGSGTILLVPLAFRDLLDYGFGETQDTRDGFLGSLSLNQHFLALFGLASIWALAIAARFYTVSWVGERVTADLRTAVYSRVLAQSPEFFETLQTGEVLSRLTGDTTLIQTVIGSSISMGLRSLFQFIGGMVMLAVTSFYLFSLNLGLMALLVIPILAIGRQVKKLSRESQDKIADASALAGEILNAVPTVQANTQEQQEAKRFADRAEISFITAIRRSRFRAALTALIIMAVMGTIVFVLWIGTNQVRAGSMTGGQLASFVLYAMLVAGGVSTMAEVWGDVMRAAGASERLLELLHAKPAIIETEIPQRLPQSDKAEIQFDQVSFRYPSRLQTAALDDVSFTITAGEIVALVGPSGAGKTTLFQLLLRFYDTTHGSIHFNGQDIRQLALHELRNKIAVVPQDPVIFSANALENIRYGRPTASDEEVMAAAKSAQVEEFIHRLPEGYQTFLGERGTRLSGGQRQRIAIARAILKNAHLLLLDEATSALDAESEILVQEGLHAAMQGRTTLIIAHRLATVKKVNRVIVFNHGRIVETGSPDDLRKQNGLYARLASLQFDA</sequence>
<dbReference type="Proteomes" id="UP000078476">
    <property type="component" value="Unassembled WGS sequence"/>
</dbReference>
<dbReference type="Gene3D" id="3.40.50.300">
    <property type="entry name" value="P-loop containing nucleotide triphosphate hydrolases"/>
    <property type="match status" value="1"/>
</dbReference>
<dbReference type="STRING" id="980561.A1359_15340"/>
<dbReference type="GO" id="GO:0005524">
    <property type="term" value="F:ATP binding"/>
    <property type="evidence" value="ECO:0007669"/>
    <property type="project" value="UniProtKB-KW"/>
</dbReference>
<feature type="domain" description="ABC transmembrane type-1" evidence="9">
    <location>
        <begin position="33"/>
        <end position="323"/>
    </location>
</feature>
<proteinExistence type="predicted"/>
<dbReference type="InterPro" id="IPR027417">
    <property type="entry name" value="P-loop_NTPase"/>
</dbReference>
<dbReference type="InterPro" id="IPR011527">
    <property type="entry name" value="ABC1_TM_dom"/>
</dbReference>
<keyword evidence="3" id="KW-0547">Nucleotide-binding</keyword>
<feature type="transmembrane region" description="Helical" evidence="7">
    <location>
        <begin position="81"/>
        <end position="100"/>
    </location>
</feature>
<dbReference type="FunFam" id="3.40.50.300:FF:000218">
    <property type="entry name" value="Multidrug ABC transporter ATP-binding protein"/>
    <property type="match status" value="1"/>
</dbReference>
<dbReference type="InterPro" id="IPR017871">
    <property type="entry name" value="ABC_transporter-like_CS"/>
</dbReference>
<accession>A0A177N1N3</accession>
<feature type="transmembrane region" description="Helical" evidence="7">
    <location>
        <begin position="162"/>
        <end position="179"/>
    </location>
</feature>
<comment type="subcellular location">
    <subcellularLocation>
        <location evidence="1">Cell membrane</location>
        <topology evidence="1">Multi-pass membrane protein</topology>
    </subcellularLocation>
</comment>
<evidence type="ECO:0000256" key="6">
    <source>
        <dbReference type="ARBA" id="ARBA00023136"/>
    </source>
</evidence>
<dbReference type="PROSITE" id="PS50929">
    <property type="entry name" value="ABC_TM1F"/>
    <property type="match status" value="1"/>
</dbReference>
<dbReference type="GO" id="GO:0015421">
    <property type="term" value="F:ABC-type oligopeptide transporter activity"/>
    <property type="evidence" value="ECO:0007669"/>
    <property type="project" value="TreeGrafter"/>
</dbReference>
<feature type="transmembrane region" description="Helical" evidence="7">
    <location>
        <begin position="262"/>
        <end position="283"/>
    </location>
</feature>
<dbReference type="AlphaFoldDB" id="A0A177N1N3"/>
<feature type="transmembrane region" description="Helical" evidence="7">
    <location>
        <begin position="185"/>
        <end position="202"/>
    </location>
</feature>
<dbReference type="Pfam" id="PF00664">
    <property type="entry name" value="ABC_membrane"/>
    <property type="match status" value="1"/>
</dbReference>
<feature type="transmembrane region" description="Helical" evidence="7">
    <location>
        <begin position="295"/>
        <end position="315"/>
    </location>
</feature>
<dbReference type="CDD" id="cd18575">
    <property type="entry name" value="ABC_6TM_bac_exporter_ABCB8_10_like"/>
    <property type="match status" value="1"/>
</dbReference>
<dbReference type="PROSITE" id="PS50893">
    <property type="entry name" value="ABC_TRANSPORTER_2"/>
    <property type="match status" value="1"/>
</dbReference>
<keyword evidence="11" id="KW-1185">Reference proteome</keyword>
<evidence type="ECO:0000313" key="10">
    <source>
        <dbReference type="EMBL" id="OAI11069.1"/>
    </source>
</evidence>
<dbReference type="SUPFAM" id="SSF90123">
    <property type="entry name" value="ABC transporter transmembrane region"/>
    <property type="match status" value="1"/>
</dbReference>
<dbReference type="CDD" id="cd03249">
    <property type="entry name" value="ABC_MTABC3_MDL1_MDL2"/>
    <property type="match status" value="1"/>
</dbReference>
<evidence type="ECO:0000259" key="8">
    <source>
        <dbReference type="PROSITE" id="PS50893"/>
    </source>
</evidence>
<dbReference type="InterPro" id="IPR039421">
    <property type="entry name" value="Type_1_exporter"/>
</dbReference>
<dbReference type="Pfam" id="PF00005">
    <property type="entry name" value="ABC_tran"/>
    <property type="match status" value="1"/>
</dbReference>
<dbReference type="PANTHER" id="PTHR43394">
    <property type="entry name" value="ATP-DEPENDENT PERMEASE MDL1, MITOCHONDRIAL"/>
    <property type="match status" value="1"/>
</dbReference>
<keyword evidence="5 7" id="KW-1133">Transmembrane helix</keyword>
<comment type="caution">
    <text evidence="10">The sequence shown here is derived from an EMBL/GenBank/DDBJ whole genome shotgun (WGS) entry which is preliminary data.</text>
</comment>
<evidence type="ECO:0000256" key="3">
    <source>
        <dbReference type="ARBA" id="ARBA00022741"/>
    </source>
</evidence>
<dbReference type="PANTHER" id="PTHR43394:SF1">
    <property type="entry name" value="ATP-BINDING CASSETTE SUB-FAMILY B MEMBER 10, MITOCHONDRIAL"/>
    <property type="match status" value="1"/>
</dbReference>
<reference evidence="10 11" key="1">
    <citation type="submission" date="2016-03" db="EMBL/GenBank/DDBJ databases">
        <authorList>
            <person name="Ploux O."/>
        </authorList>
    </citation>
    <scope>NUCLEOTIDE SEQUENCE [LARGE SCALE GENOMIC DNA]</scope>
    <source>
        <strain evidence="10 11">R-45370</strain>
    </source>
</reference>
<feature type="transmembrane region" description="Helical" evidence="7">
    <location>
        <begin position="32"/>
        <end position="53"/>
    </location>
</feature>
<gene>
    <name evidence="10" type="ORF">A1359_15340</name>
</gene>
<organism evidence="10 11">
    <name type="scientific">Methylomonas lenta</name>
    <dbReference type="NCBI Taxonomy" id="980561"/>
    <lineage>
        <taxon>Bacteria</taxon>
        <taxon>Pseudomonadati</taxon>
        <taxon>Pseudomonadota</taxon>
        <taxon>Gammaproteobacteria</taxon>
        <taxon>Methylococcales</taxon>
        <taxon>Methylococcaceae</taxon>
        <taxon>Methylomonas</taxon>
    </lineage>
</organism>
<evidence type="ECO:0000256" key="1">
    <source>
        <dbReference type="ARBA" id="ARBA00004651"/>
    </source>
</evidence>
<dbReference type="GO" id="GO:0005886">
    <property type="term" value="C:plasma membrane"/>
    <property type="evidence" value="ECO:0007669"/>
    <property type="project" value="UniProtKB-SubCell"/>
</dbReference>
<dbReference type="SMART" id="SM00382">
    <property type="entry name" value="AAA"/>
    <property type="match status" value="1"/>
</dbReference>
<name>A0A177N1N3_9GAMM</name>
<evidence type="ECO:0000256" key="4">
    <source>
        <dbReference type="ARBA" id="ARBA00022840"/>
    </source>
</evidence>
<evidence type="ECO:0000259" key="9">
    <source>
        <dbReference type="PROSITE" id="PS50929"/>
    </source>
</evidence>
<keyword evidence="2 7" id="KW-0812">Transmembrane</keyword>
<dbReference type="OrthoDB" id="9806127at2"/>
<protein>
    <submittedName>
        <fullName evidence="10">ABC transporter</fullName>
    </submittedName>
</protein>
<dbReference type="Gene3D" id="1.20.1560.10">
    <property type="entry name" value="ABC transporter type 1, transmembrane domain"/>
    <property type="match status" value="1"/>
</dbReference>
<dbReference type="InterPro" id="IPR003439">
    <property type="entry name" value="ABC_transporter-like_ATP-bd"/>
</dbReference>
<dbReference type="SUPFAM" id="SSF52540">
    <property type="entry name" value="P-loop containing nucleoside triphosphate hydrolases"/>
    <property type="match status" value="1"/>
</dbReference>
<evidence type="ECO:0000256" key="7">
    <source>
        <dbReference type="SAM" id="Phobius"/>
    </source>
</evidence>
<dbReference type="InterPro" id="IPR036640">
    <property type="entry name" value="ABC1_TM_sf"/>
</dbReference>
<dbReference type="EMBL" id="LUUI01000145">
    <property type="protein sequence ID" value="OAI11069.1"/>
    <property type="molecule type" value="Genomic_DNA"/>
</dbReference>
<evidence type="ECO:0000313" key="11">
    <source>
        <dbReference type="Proteomes" id="UP000078476"/>
    </source>
</evidence>
<keyword evidence="6 7" id="KW-0472">Membrane</keyword>
<feature type="domain" description="ABC transporter" evidence="8">
    <location>
        <begin position="358"/>
        <end position="594"/>
    </location>
</feature>
<evidence type="ECO:0000256" key="2">
    <source>
        <dbReference type="ARBA" id="ARBA00022692"/>
    </source>
</evidence>
<dbReference type="InterPro" id="IPR003593">
    <property type="entry name" value="AAA+_ATPase"/>
</dbReference>
<keyword evidence="4" id="KW-0067">ATP-binding</keyword>
<dbReference type="PROSITE" id="PS00211">
    <property type="entry name" value="ABC_TRANSPORTER_1"/>
    <property type="match status" value="1"/>
</dbReference>
<evidence type="ECO:0000256" key="5">
    <source>
        <dbReference type="ARBA" id="ARBA00022989"/>
    </source>
</evidence>
<dbReference type="RefSeq" id="WP_066986330.1">
    <property type="nucleotide sequence ID" value="NZ_LUUI01000145.1"/>
</dbReference>
<dbReference type="GO" id="GO:0016887">
    <property type="term" value="F:ATP hydrolysis activity"/>
    <property type="evidence" value="ECO:0007669"/>
    <property type="project" value="InterPro"/>
</dbReference>